<evidence type="ECO:0000256" key="2">
    <source>
        <dbReference type="ARBA" id="ARBA00022801"/>
    </source>
</evidence>
<protein>
    <submittedName>
        <fullName evidence="4">ADP-ribosylglycohydrolase family protein</fullName>
        <ecNumber evidence="4">3.2.2.-</ecNumber>
    </submittedName>
</protein>
<dbReference type="GO" id="GO:0046872">
    <property type="term" value="F:metal ion binding"/>
    <property type="evidence" value="ECO:0007669"/>
    <property type="project" value="UniProtKB-KW"/>
</dbReference>
<comment type="similarity">
    <text evidence="1">Belongs to the ADP-ribosylglycohydrolase family.</text>
</comment>
<name>A0AAF0YSY4_9CORY</name>
<reference evidence="4" key="2">
    <citation type="submission" date="2023-10" db="EMBL/GenBank/DDBJ databases">
        <authorList>
            <person name="Choi B."/>
        </authorList>
    </citation>
    <scope>NUCLEOTIDE SEQUENCE</scope>
    <source>
        <strain evidence="4">UMB0763</strain>
    </source>
</reference>
<dbReference type="InterPro" id="IPR005502">
    <property type="entry name" value="Ribosyl_crysJ1"/>
</dbReference>
<evidence type="ECO:0000313" key="5">
    <source>
        <dbReference type="Proteomes" id="UP000234560"/>
    </source>
</evidence>
<dbReference type="InterPro" id="IPR050792">
    <property type="entry name" value="ADP-ribosylglycohydrolase"/>
</dbReference>
<dbReference type="RefSeq" id="WP_101678416.1">
    <property type="nucleotide sequence ID" value="NZ_CP136958.1"/>
</dbReference>
<dbReference type="Pfam" id="PF03747">
    <property type="entry name" value="ADP_ribosyl_GH"/>
    <property type="match status" value="1"/>
</dbReference>
<feature type="binding site" evidence="3">
    <location>
        <position position="58"/>
    </location>
    <ligand>
        <name>Mg(2+)</name>
        <dbReference type="ChEBI" id="CHEBI:18420"/>
        <label>1</label>
    </ligand>
</feature>
<accession>A0AAF0YSY4</accession>
<feature type="binding site" evidence="3">
    <location>
        <position position="59"/>
    </location>
    <ligand>
        <name>Mg(2+)</name>
        <dbReference type="ChEBI" id="CHEBI:18420"/>
        <label>1</label>
    </ligand>
</feature>
<dbReference type="EMBL" id="CP136958">
    <property type="protein sequence ID" value="WOT02822.1"/>
    <property type="molecule type" value="Genomic_DNA"/>
</dbReference>
<evidence type="ECO:0000256" key="1">
    <source>
        <dbReference type="ARBA" id="ARBA00010702"/>
    </source>
</evidence>
<organism evidence="4 5">
    <name type="scientific">Corynebacterium pyruviciproducens</name>
    <dbReference type="NCBI Taxonomy" id="598660"/>
    <lineage>
        <taxon>Bacteria</taxon>
        <taxon>Bacillati</taxon>
        <taxon>Actinomycetota</taxon>
        <taxon>Actinomycetes</taxon>
        <taxon>Mycobacteriales</taxon>
        <taxon>Corynebacteriaceae</taxon>
        <taxon>Corynebacterium</taxon>
    </lineage>
</organism>
<dbReference type="Proteomes" id="UP000234560">
    <property type="component" value="Chromosome"/>
</dbReference>
<evidence type="ECO:0000313" key="4">
    <source>
        <dbReference type="EMBL" id="WOT02822.1"/>
    </source>
</evidence>
<dbReference type="PANTHER" id="PTHR16222">
    <property type="entry name" value="ADP-RIBOSYLGLYCOHYDROLASE"/>
    <property type="match status" value="1"/>
</dbReference>
<keyword evidence="4" id="KW-0326">Glycosidase</keyword>
<sequence>METLDRAQGVLYGQFIGESLGSLVEFRAPEEIAADYPQGVRELTSGGPFGLLAGQPTDDSEMALALARSIISYGYFDQDDIRSAYERWMRSEPFTVGTTIRAALTGGFFNAESQANGALMRISPLAVYGAGRPPEAEESIAEAAIEDARMTHVNPLCAAINATFAVALTRIVRDCLDQPQAVEAVVRAARDYGNAEVQELVARSTAEPPAEYMLQMGWVKIAFGNAVYELANGTSFEESLVRTVGRGGDTDTNAAICGALIGAMYGAEEIPQRWRETIDACKAYPGTPRPRPEEYWPADAASLARGLLGR</sequence>
<dbReference type="PANTHER" id="PTHR16222:SF24">
    <property type="entry name" value="ADP-RIBOSYLHYDROLASE ARH3"/>
    <property type="match status" value="1"/>
</dbReference>
<comment type="cofactor">
    <cofactor evidence="3">
        <name>Mg(2+)</name>
        <dbReference type="ChEBI" id="CHEBI:18420"/>
    </cofactor>
    <text evidence="3">Binds 2 magnesium ions per subunit.</text>
</comment>
<evidence type="ECO:0000256" key="3">
    <source>
        <dbReference type="PIRSR" id="PIRSR605502-1"/>
    </source>
</evidence>
<feature type="binding site" evidence="3">
    <location>
        <position position="249"/>
    </location>
    <ligand>
        <name>Mg(2+)</name>
        <dbReference type="ChEBI" id="CHEBI:18420"/>
        <label>1</label>
    </ligand>
</feature>
<dbReference type="GO" id="GO:0016798">
    <property type="term" value="F:hydrolase activity, acting on glycosyl bonds"/>
    <property type="evidence" value="ECO:0007669"/>
    <property type="project" value="UniProtKB-KW"/>
</dbReference>
<dbReference type="Gene3D" id="1.10.4080.10">
    <property type="entry name" value="ADP-ribosylation/Crystallin J1"/>
    <property type="match status" value="1"/>
</dbReference>
<feature type="binding site" evidence="3">
    <location>
        <position position="252"/>
    </location>
    <ligand>
        <name>Mg(2+)</name>
        <dbReference type="ChEBI" id="CHEBI:18420"/>
        <label>1</label>
    </ligand>
</feature>
<feature type="binding site" evidence="3">
    <location>
        <position position="251"/>
    </location>
    <ligand>
        <name>Mg(2+)</name>
        <dbReference type="ChEBI" id="CHEBI:18420"/>
        <label>1</label>
    </ligand>
</feature>
<proteinExistence type="inferred from homology"/>
<feature type="binding site" evidence="3">
    <location>
        <position position="57"/>
    </location>
    <ligand>
        <name>Mg(2+)</name>
        <dbReference type="ChEBI" id="CHEBI:18420"/>
        <label>1</label>
    </ligand>
</feature>
<keyword evidence="3" id="KW-0460">Magnesium</keyword>
<keyword evidence="2 4" id="KW-0378">Hydrolase</keyword>
<dbReference type="KEGG" id="cpyr:CYJ47_03355"/>
<reference evidence="4" key="1">
    <citation type="submission" date="2017-12" db="EMBL/GenBank/DDBJ databases">
        <authorList>
            <person name="Thomas-White K."/>
            <person name="Wolfe A.J."/>
        </authorList>
    </citation>
    <scope>NUCLEOTIDE SEQUENCE</scope>
    <source>
        <strain evidence="4">UMB0763</strain>
    </source>
</reference>
<dbReference type="SUPFAM" id="SSF101478">
    <property type="entry name" value="ADP-ribosylglycohydrolase"/>
    <property type="match status" value="1"/>
</dbReference>
<gene>
    <name evidence="4" type="ORF">CYJ47_03355</name>
</gene>
<keyword evidence="3" id="KW-0479">Metal-binding</keyword>
<dbReference type="AlphaFoldDB" id="A0AAF0YSY4"/>
<dbReference type="InterPro" id="IPR036705">
    <property type="entry name" value="Ribosyl_crysJ1_sf"/>
</dbReference>
<dbReference type="EC" id="3.2.2.-" evidence="4"/>